<name>A0A0R1QVW7_9LACO</name>
<accession>A0A0R1QVW7</accession>
<evidence type="ECO:0000256" key="4">
    <source>
        <dbReference type="ARBA" id="ARBA00022807"/>
    </source>
</evidence>
<dbReference type="PATRIC" id="fig|1423805.4.peg.1397"/>
<gene>
    <name evidence="8" type="ORF">FD37_GL001363</name>
</gene>
<comment type="similarity">
    <text evidence="1">Belongs to the peptidase C40 family.</text>
</comment>
<keyword evidence="6" id="KW-0732">Signal</keyword>
<keyword evidence="4" id="KW-0788">Thiol protease</keyword>
<dbReference type="GO" id="GO:0004180">
    <property type="term" value="F:carboxypeptidase activity"/>
    <property type="evidence" value="ECO:0007669"/>
    <property type="project" value="UniProtKB-KW"/>
</dbReference>
<dbReference type="GO" id="GO:0006508">
    <property type="term" value="P:proteolysis"/>
    <property type="evidence" value="ECO:0007669"/>
    <property type="project" value="UniProtKB-KW"/>
</dbReference>
<dbReference type="PROSITE" id="PS51935">
    <property type="entry name" value="NLPC_P60"/>
    <property type="match status" value="1"/>
</dbReference>
<feature type="region of interest" description="Disordered" evidence="5">
    <location>
        <begin position="129"/>
        <end position="157"/>
    </location>
</feature>
<evidence type="ECO:0000256" key="3">
    <source>
        <dbReference type="ARBA" id="ARBA00022801"/>
    </source>
</evidence>
<sequence length="279" mass="30273">MDIKMKIKQLSFAVAAAATLLPLWGLGTQASANAHHTVISTSSMPDTKYVRKSATGWTYNLSGTTYNLKFGKKTHYLKNYPNTTWHATQKRYILKKSGAKSLYYYVTNGRGTASGWIWHGYLQKKSTATSTNTTTSSSSSSTSYDHTTTNSSTTSQSGSYATLLSVAKAQLGKPYVYGGNGPSSFGCSGFTKYVFSKALGQTLPRTAQQQYNAYTHVSASNAKPGDLIFFGTSTSNITHCGIYLGNNKMIDAQLRGVITESTNVSWWHTVGYARPASLS</sequence>
<proteinExistence type="inferred from homology"/>
<dbReference type="Gene3D" id="3.90.1720.10">
    <property type="entry name" value="endopeptidase domain like (from Nostoc punctiforme)"/>
    <property type="match status" value="1"/>
</dbReference>
<organism evidence="8 9">
    <name type="scientific">Levilactobacillus spicheri DSM 15429</name>
    <dbReference type="NCBI Taxonomy" id="1423805"/>
    <lineage>
        <taxon>Bacteria</taxon>
        <taxon>Bacillati</taxon>
        <taxon>Bacillota</taxon>
        <taxon>Bacilli</taxon>
        <taxon>Lactobacillales</taxon>
        <taxon>Lactobacillaceae</taxon>
        <taxon>Levilactobacillus</taxon>
    </lineage>
</organism>
<evidence type="ECO:0000256" key="5">
    <source>
        <dbReference type="SAM" id="MobiDB-lite"/>
    </source>
</evidence>
<dbReference type="Pfam" id="PF00877">
    <property type="entry name" value="NLPC_P60"/>
    <property type="match status" value="1"/>
</dbReference>
<keyword evidence="2" id="KW-0645">Protease</keyword>
<feature type="signal peptide" evidence="6">
    <location>
        <begin position="1"/>
        <end position="32"/>
    </location>
</feature>
<feature type="chain" id="PRO_5006409634" evidence="6">
    <location>
        <begin position="33"/>
        <end position="279"/>
    </location>
</feature>
<dbReference type="InterPro" id="IPR038765">
    <property type="entry name" value="Papain-like_cys_pep_sf"/>
</dbReference>
<evidence type="ECO:0000313" key="9">
    <source>
        <dbReference type="Proteomes" id="UP000051835"/>
    </source>
</evidence>
<dbReference type="Proteomes" id="UP000051835">
    <property type="component" value="Unassembled WGS sequence"/>
</dbReference>
<reference evidence="8 9" key="1">
    <citation type="journal article" date="2015" name="Genome Announc.">
        <title>Expanding the biotechnology potential of lactobacilli through comparative genomics of 213 strains and associated genera.</title>
        <authorList>
            <person name="Sun Z."/>
            <person name="Harris H.M."/>
            <person name="McCann A."/>
            <person name="Guo C."/>
            <person name="Argimon S."/>
            <person name="Zhang W."/>
            <person name="Yang X."/>
            <person name="Jeffery I.B."/>
            <person name="Cooney J.C."/>
            <person name="Kagawa T.F."/>
            <person name="Liu W."/>
            <person name="Song Y."/>
            <person name="Salvetti E."/>
            <person name="Wrobel A."/>
            <person name="Rasinkangas P."/>
            <person name="Parkhill J."/>
            <person name="Rea M.C."/>
            <person name="O'Sullivan O."/>
            <person name="Ritari J."/>
            <person name="Douillard F.P."/>
            <person name="Paul Ross R."/>
            <person name="Yang R."/>
            <person name="Briner A.E."/>
            <person name="Felis G.E."/>
            <person name="de Vos W.M."/>
            <person name="Barrangou R."/>
            <person name="Klaenhammer T.R."/>
            <person name="Caufield P.W."/>
            <person name="Cui Y."/>
            <person name="Zhang H."/>
            <person name="O'Toole P.W."/>
        </authorList>
    </citation>
    <scope>NUCLEOTIDE SEQUENCE [LARGE SCALE GENOMIC DNA]</scope>
    <source>
        <strain evidence="8 9">DSM 15429</strain>
    </source>
</reference>
<dbReference type="InterPro" id="IPR051202">
    <property type="entry name" value="Peptidase_C40"/>
</dbReference>
<dbReference type="GO" id="GO:0008234">
    <property type="term" value="F:cysteine-type peptidase activity"/>
    <property type="evidence" value="ECO:0007669"/>
    <property type="project" value="UniProtKB-KW"/>
</dbReference>
<comment type="caution">
    <text evidence="8">The sequence shown here is derived from an EMBL/GenBank/DDBJ whole genome shotgun (WGS) entry which is preliminary data.</text>
</comment>
<dbReference type="AlphaFoldDB" id="A0A0R1QVW7"/>
<dbReference type="SUPFAM" id="SSF54001">
    <property type="entry name" value="Cysteine proteinases"/>
    <property type="match status" value="1"/>
</dbReference>
<dbReference type="InterPro" id="IPR000064">
    <property type="entry name" value="NLP_P60_dom"/>
</dbReference>
<protein>
    <submittedName>
        <fullName evidence="8">D-alanyl-D-alanine carboxypeptidase</fullName>
    </submittedName>
</protein>
<evidence type="ECO:0000256" key="1">
    <source>
        <dbReference type="ARBA" id="ARBA00007074"/>
    </source>
</evidence>
<keyword evidence="8" id="KW-0121">Carboxypeptidase</keyword>
<keyword evidence="3" id="KW-0378">Hydrolase</keyword>
<dbReference type="PANTHER" id="PTHR47053">
    <property type="entry name" value="MUREIN DD-ENDOPEPTIDASE MEPH-RELATED"/>
    <property type="match status" value="1"/>
</dbReference>
<evidence type="ECO:0000256" key="6">
    <source>
        <dbReference type="SAM" id="SignalP"/>
    </source>
</evidence>
<dbReference type="PANTHER" id="PTHR47053:SF1">
    <property type="entry name" value="MUREIN DD-ENDOPEPTIDASE MEPH-RELATED"/>
    <property type="match status" value="1"/>
</dbReference>
<feature type="domain" description="NlpC/P60" evidence="7">
    <location>
        <begin position="157"/>
        <end position="277"/>
    </location>
</feature>
<dbReference type="EMBL" id="AZFC01000015">
    <property type="protein sequence ID" value="KRL48893.1"/>
    <property type="molecule type" value="Genomic_DNA"/>
</dbReference>
<evidence type="ECO:0000256" key="2">
    <source>
        <dbReference type="ARBA" id="ARBA00022670"/>
    </source>
</evidence>
<evidence type="ECO:0000313" key="8">
    <source>
        <dbReference type="EMBL" id="KRL48893.1"/>
    </source>
</evidence>
<evidence type="ECO:0000259" key="7">
    <source>
        <dbReference type="PROSITE" id="PS51935"/>
    </source>
</evidence>